<sequence>MTSLLWLQTGACGGDTMALLCADSPSVEQLATDYGIELLWHPSLSAQPAGHLDRVLRRIFDGELALDILCVEGSIMTGPNGSGMYDPYGDRSKMSLVRELADQAGFVAAMGTCAAFGGVHAAPPNPTDCLGLQYDGQAPGGLLPPEWRSGRGLPVINVAGCPAHPNAMTKTLAMLASGLPLELDALNRPKAFFSSLVHQGCTRNEYHEYDVEDTEFGERGCLFFNLGCRGPSTLAVCNTELWNGSNSKTRAGVPCFGCTSPDFPRSHDLFRTEKIGAIPLDLPLDVQRAGYMAYKSLAHEAAPQRVLDKAMEP</sequence>
<evidence type="ECO:0000256" key="7">
    <source>
        <dbReference type="ARBA" id="ARBA00022485"/>
    </source>
</evidence>
<evidence type="ECO:0000256" key="10">
    <source>
        <dbReference type="ARBA" id="ARBA00023002"/>
    </source>
</evidence>
<organism evidence="18 19">
    <name type="scientific">Methylogaea oryzae</name>
    <dbReference type="NCBI Taxonomy" id="1295382"/>
    <lineage>
        <taxon>Bacteria</taxon>
        <taxon>Pseudomonadati</taxon>
        <taxon>Pseudomonadota</taxon>
        <taxon>Gammaproteobacteria</taxon>
        <taxon>Methylococcales</taxon>
        <taxon>Methylococcaceae</taxon>
        <taxon>Methylogaea</taxon>
    </lineage>
</organism>
<dbReference type="RefSeq" id="WP_054774049.1">
    <property type="nucleotide sequence ID" value="NZ_AP019782.1"/>
</dbReference>
<keyword evidence="12 15" id="KW-0411">Iron-sulfur</keyword>
<comment type="cofactor">
    <cofactor evidence="1">
        <name>[3Fe-4S] cluster</name>
        <dbReference type="ChEBI" id="CHEBI:21137"/>
    </cofactor>
</comment>
<evidence type="ECO:0000256" key="11">
    <source>
        <dbReference type="ARBA" id="ARBA00023004"/>
    </source>
</evidence>
<dbReference type="GO" id="GO:0009375">
    <property type="term" value="C:ferredoxin hydrogenase complex"/>
    <property type="evidence" value="ECO:0007669"/>
    <property type="project" value="InterPro"/>
</dbReference>
<dbReference type="PIRSF" id="PIRSF000310">
    <property type="entry name" value="NiFe_hyd_ssu"/>
    <property type="match status" value="1"/>
</dbReference>
<keyword evidence="8 15" id="KW-0479">Metal-binding</keyword>
<keyword evidence="10" id="KW-0560">Oxidoreductase</keyword>
<comment type="cofactor">
    <cofactor evidence="2">
        <name>[4Fe-4S] cluster</name>
        <dbReference type="ChEBI" id="CHEBI:49883"/>
    </cofactor>
</comment>
<gene>
    <name evidence="18" type="ORF">MoryE10_07870</name>
</gene>
<protein>
    <recommendedName>
        <fullName evidence="6">hydrogenase (acceptor)</fullName>
        <ecNumber evidence="6">1.12.99.6</ecNumber>
    </recommendedName>
</protein>
<dbReference type="Gene3D" id="4.10.480.10">
    <property type="entry name" value="Cytochrome-c3 hydrogenase, C-terminal domain"/>
    <property type="match status" value="1"/>
</dbReference>
<evidence type="ECO:0000259" key="16">
    <source>
        <dbReference type="Pfam" id="PF01058"/>
    </source>
</evidence>
<dbReference type="GO" id="GO:0008901">
    <property type="term" value="F:ferredoxin hydrogenase activity"/>
    <property type="evidence" value="ECO:0007669"/>
    <property type="project" value="InterPro"/>
</dbReference>
<feature type="binding site" evidence="15">
    <location>
        <position position="161"/>
    </location>
    <ligand>
        <name>[4Fe-4S] cluster</name>
        <dbReference type="ChEBI" id="CHEBI:49883"/>
        <label>1</label>
    </ligand>
</feature>
<evidence type="ECO:0000256" key="8">
    <source>
        <dbReference type="ARBA" id="ARBA00022723"/>
    </source>
</evidence>
<keyword evidence="7 15" id="KW-0004">4Fe-4S</keyword>
<evidence type="ECO:0000256" key="2">
    <source>
        <dbReference type="ARBA" id="ARBA00001966"/>
    </source>
</evidence>
<dbReference type="InterPro" id="IPR037024">
    <property type="entry name" value="NiFe_Hase_small_N_sf"/>
</dbReference>
<comment type="similarity">
    <text evidence="4">Belongs to the [NiFe]/[NiFeSe] hydrogenase small subunit family.</text>
</comment>
<evidence type="ECO:0000256" key="1">
    <source>
        <dbReference type="ARBA" id="ARBA00001927"/>
    </source>
</evidence>
<dbReference type="Pfam" id="PF01058">
    <property type="entry name" value="Oxidored_q6"/>
    <property type="match status" value="1"/>
</dbReference>
<name>A0A8D5AHD9_9GAMM</name>
<evidence type="ECO:0000256" key="4">
    <source>
        <dbReference type="ARBA" id="ARBA00006605"/>
    </source>
</evidence>
<dbReference type="GO" id="GO:0051539">
    <property type="term" value="F:4 iron, 4 sulfur cluster binding"/>
    <property type="evidence" value="ECO:0007669"/>
    <property type="project" value="UniProtKB-KW"/>
</dbReference>
<dbReference type="PANTHER" id="PTHR30013">
    <property type="entry name" value="NIFE / NIFESE HYDROGENASE SMALL SUBUNIT FAMILY MEMBER"/>
    <property type="match status" value="1"/>
</dbReference>
<dbReference type="GO" id="GO:0051538">
    <property type="term" value="F:3 iron, 4 sulfur cluster binding"/>
    <property type="evidence" value="ECO:0007669"/>
    <property type="project" value="UniProtKB-KW"/>
</dbReference>
<evidence type="ECO:0000256" key="6">
    <source>
        <dbReference type="ARBA" id="ARBA00012082"/>
    </source>
</evidence>
<feature type="binding site" evidence="15">
    <location>
        <position position="228"/>
    </location>
    <ligand>
        <name>[4Fe-4S] cluster</name>
        <dbReference type="ChEBI" id="CHEBI:49883"/>
        <label>2</label>
    </ligand>
</feature>
<dbReference type="InterPro" id="IPR006137">
    <property type="entry name" value="NADH_UbQ_OxRdtase-like_20kDa"/>
</dbReference>
<dbReference type="GO" id="GO:0033748">
    <property type="term" value="F:hydrogenase (acceptor) activity"/>
    <property type="evidence" value="ECO:0007669"/>
    <property type="project" value="UniProtKB-EC"/>
</dbReference>
<keyword evidence="13 15" id="KW-0003">3Fe-4S</keyword>
<feature type="binding site" evidence="15">
    <location>
        <position position="258"/>
    </location>
    <ligand>
        <name>[3Fe-4S] cluster</name>
        <dbReference type="ChEBI" id="CHEBI:21137"/>
    </ligand>
</feature>
<evidence type="ECO:0000256" key="14">
    <source>
        <dbReference type="ARBA" id="ARBA00048757"/>
    </source>
</evidence>
<feature type="binding site" evidence="15">
    <location>
        <position position="255"/>
    </location>
    <ligand>
        <name>[3Fe-4S] cluster</name>
        <dbReference type="ChEBI" id="CHEBI:21137"/>
    </ligand>
</feature>
<dbReference type="InterPro" id="IPR037148">
    <property type="entry name" value="NiFe-Hase_small_C_sf"/>
</dbReference>
<feature type="domain" description="NADH:ubiquinone oxidoreductase-like 20kDa subunit" evidence="16">
    <location>
        <begin position="12"/>
        <end position="175"/>
    </location>
</feature>
<evidence type="ECO:0000256" key="12">
    <source>
        <dbReference type="ARBA" id="ARBA00023014"/>
    </source>
</evidence>
<dbReference type="InterPro" id="IPR001821">
    <property type="entry name" value="NiFe_hydrogenase_ssu"/>
</dbReference>
<dbReference type="Proteomes" id="UP000824988">
    <property type="component" value="Chromosome"/>
</dbReference>
<dbReference type="GO" id="GO:0009055">
    <property type="term" value="F:electron transfer activity"/>
    <property type="evidence" value="ECO:0007669"/>
    <property type="project" value="TreeGrafter"/>
</dbReference>
<evidence type="ECO:0000259" key="17">
    <source>
        <dbReference type="Pfam" id="PF14720"/>
    </source>
</evidence>
<dbReference type="Pfam" id="PF14720">
    <property type="entry name" value="NiFe_hyd_SSU_C"/>
    <property type="match status" value="1"/>
</dbReference>
<evidence type="ECO:0000256" key="5">
    <source>
        <dbReference type="ARBA" id="ARBA00011771"/>
    </source>
</evidence>
<evidence type="ECO:0000313" key="18">
    <source>
        <dbReference type="EMBL" id="BBL70181.1"/>
    </source>
</evidence>
<dbReference type="PRINTS" id="PR00614">
    <property type="entry name" value="NIHGNASESMLL"/>
</dbReference>
<dbReference type="EMBL" id="AP019782">
    <property type="protein sequence ID" value="BBL70181.1"/>
    <property type="molecule type" value="Genomic_DNA"/>
</dbReference>
<keyword evidence="9" id="KW-0732">Signal</keyword>
<dbReference type="SUPFAM" id="SSF56770">
    <property type="entry name" value="HydA/Nqo6-like"/>
    <property type="match status" value="1"/>
</dbReference>
<dbReference type="GO" id="GO:0046872">
    <property type="term" value="F:metal ion binding"/>
    <property type="evidence" value="ECO:0007669"/>
    <property type="project" value="UniProtKB-KW"/>
</dbReference>
<dbReference type="PANTHER" id="PTHR30013:SF5">
    <property type="entry name" value="HYDROGENASE SMALL SUBUNIT"/>
    <property type="match status" value="1"/>
</dbReference>
<keyword evidence="19" id="KW-1185">Reference proteome</keyword>
<feature type="domain" description="Cytochrome-c3 hydrogenase C-terminal" evidence="17">
    <location>
        <begin position="193"/>
        <end position="270"/>
    </location>
</feature>
<evidence type="ECO:0000256" key="3">
    <source>
        <dbReference type="ARBA" id="ARBA00004196"/>
    </source>
</evidence>
<proteinExistence type="inferred from homology"/>
<evidence type="ECO:0000256" key="15">
    <source>
        <dbReference type="PIRSR" id="PIRSR000310-1"/>
    </source>
</evidence>
<keyword evidence="11 15" id="KW-0408">Iron</keyword>
<dbReference type="GO" id="GO:0030313">
    <property type="term" value="C:cell envelope"/>
    <property type="evidence" value="ECO:0007669"/>
    <property type="project" value="UniProtKB-SubCell"/>
</dbReference>
<dbReference type="GO" id="GO:0009061">
    <property type="term" value="P:anaerobic respiration"/>
    <property type="evidence" value="ECO:0007669"/>
    <property type="project" value="TreeGrafter"/>
</dbReference>
<comment type="subcellular location">
    <subcellularLocation>
        <location evidence="3">Cell envelope</location>
    </subcellularLocation>
</comment>
<feature type="binding site" evidence="15">
    <location>
        <position position="113"/>
    </location>
    <ligand>
        <name>[4Fe-4S] cluster</name>
        <dbReference type="ChEBI" id="CHEBI:49883"/>
        <label>1</label>
    </ligand>
</feature>
<evidence type="ECO:0000256" key="9">
    <source>
        <dbReference type="ARBA" id="ARBA00022729"/>
    </source>
</evidence>
<feature type="binding site" evidence="15">
    <location>
        <position position="12"/>
    </location>
    <ligand>
        <name>[4Fe-4S] cluster</name>
        <dbReference type="ChEBI" id="CHEBI:49883"/>
        <label>1</label>
    </ligand>
</feature>
<evidence type="ECO:0000313" key="19">
    <source>
        <dbReference type="Proteomes" id="UP000824988"/>
    </source>
</evidence>
<dbReference type="InterPro" id="IPR027394">
    <property type="entry name" value="Cytochrome-c3_hydrogenase_C"/>
</dbReference>
<feature type="binding site" evidence="15">
    <location>
        <position position="237"/>
    </location>
    <ligand>
        <name>[3Fe-4S] cluster</name>
        <dbReference type="ChEBI" id="CHEBI:21137"/>
    </ligand>
</feature>
<reference evidence="18" key="1">
    <citation type="submission" date="2019-06" db="EMBL/GenBank/DDBJ databases">
        <title>Complete genome sequence of Methylogaea oryzae strain JCM16910.</title>
        <authorList>
            <person name="Asakawa S."/>
        </authorList>
    </citation>
    <scope>NUCLEOTIDE SEQUENCE</scope>
    <source>
        <strain evidence="18">E10</strain>
    </source>
</reference>
<dbReference type="GO" id="GO:0044569">
    <property type="term" value="C:[Ni-Fe] hydrogenase complex"/>
    <property type="evidence" value="ECO:0007669"/>
    <property type="project" value="TreeGrafter"/>
</dbReference>
<comment type="subunit">
    <text evidence="5">Heterodimer of a large and a small subunit.</text>
</comment>
<evidence type="ECO:0000256" key="13">
    <source>
        <dbReference type="ARBA" id="ARBA00023291"/>
    </source>
</evidence>
<feature type="binding site" evidence="15">
    <location>
        <position position="201"/>
    </location>
    <ligand>
        <name>[4Fe-4S] cluster</name>
        <dbReference type="ChEBI" id="CHEBI:49883"/>
        <label>2</label>
    </ligand>
</feature>
<comment type="catalytic activity">
    <reaction evidence="14">
        <text>H2 + A = AH2</text>
        <dbReference type="Rhea" id="RHEA:12116"/>
        <dbReference type="ChEBI" id="CHEBI:13193"/>
        <dbReference type="ChEBI" id="CHEBI:17499"/>
        <dbReference type="ChEBI" id="CHEBI:18276"/>
        <dbReference type="EC" id="1.12.99.6"/>
    </reaction>
</comment>
<accession>A0A8D5AHD9</accession>
<dbReference type="GO" id="GO:0016020">
    <property type="term" value="C:membrane"/>
    <property type="evidence" value="ECO:0007669"/>
    <property type="project" value="TreeGrafter"/>
</dbReference>
<dbReference type="EC" id="1.12.99.6" evidence="6"/>
<dbReference type="Gene3D" id="3.40.50.700">
    <property type="entry name" value="NADH:ubiquinone oxidoreductase-like, 20kDa subunit"/>
    <property type="match status" value="1"/>
</dbReference>
<feature type="binding site" evidence="15">
    <location>
        <position position="198"/>
    </location>
    <ligand>
        <name>[4Fe-4S] cluster</name>
        <dbReference type="ChEBI" id="CHEBI:49883"/>
        <label>2</label>
    </ligand>
</feature>
<dbReference type="KEGG" id="moz:MoryE10_07870"/>
<dbReference type="AlphaFoldDB" id="A0A8D5AHD9"/>
<feature type="binding site" evidence="15">
    <location>
        <position position="221"/>
    </location>
    <ligand>
        <name>[4Fe-4S] cluster</name>
        <dbReference type="ChEBI" id="CHEBI:49883"/>
        <label>2</label>
    </ligand>
</feature>